<comment type="caution">
    <text evidence="3">The sequence shown here is derived from an EMBL/GenBank/DDBJ whole genome shotgun (WGS) entry which is preliminary data.</text>
</comment>
<dbReference type="AlphaFoldDB" id="A0ABD6CCR1"/>
<gene>
    <name evidence="3" type="ORF">ACFR9U_13315</name>
</gene>
<accession>A0ABD6CCR1</accession>
<reference evidence="3 4" key="1">
    <citation type="journal article" date="2019" name="Int. J. Syst. Evol. Microbiol.">
        <title>The Global Catalogue of Microorganisms (GCM) 10K type strain sequencing project: providing services to taxonomists for standard genome sequencing and annotation.</title>
        <authorList>
            <consortium name="The Broad Institute Genomics Platform"/>
            <consortium name="The Broad Institute Genome Sequencing Center for Infectious Disease"/>
            <person name="Wu L."/>
            <person name="Ma J."/>
        </authorList>
    </citation>
    <scope>NUCLEOTIDE SEQUENCE [LARGE SCALE GENOMIC DNA]</scope>
    <source>
        <strain evidence="3 4">CGMCC 1.12125</strain>
    </source>
</reference>
<dbReference type="Gene3D" id="3.40.630.30">
    <property type="match status" value="1"/>
</dbReference>
<dbReference type="InterPro" id="IPR016181">
    <property type="entry name" value="Acyl_CoA_acyltransferase"/>
</dbReference>
<evidence type="ECO:0000313" key="4">
    <source>
        <dbReference type="Proteomes" id="UP001597119"/>
    </source>
</evidence>
<dbReference type="SUPFAM" id="SSF55729">
    <property type="entry name" value="Acyl-CoA N-acyltransferases (Nat)"/>
    <property type="match status" value="1"/>
</dbReference>
<dbReference type="PROSITE" id="PS51186">
    <property type="entry name" value="GNAT"/>
    <property type="match status" value="1"/>
</dbReference>
<dbReference type="PANTHER" id="PTHR43617:SF34">
    <property type="entry name" value="PUTATIVE-RELATED"/>
    <property type="match status" value="1"/>
</dbReference>
<keyword evidence="3" id="KW-0808">Transferase</keyword>
<dbReference type="EMBL" id="JBHUDJ010000006">
    <property type="protein sequence ID" value="MFD1587960.1"/>
    <property type="molecule type" value="Genomic_DNA"/>
</dbReference>
<keyword evidence="3" id="KW-0012">Acyltransferase</keyword>
<name>A0ABD6CCR1_9EURY</name>
<dbReference type="EC" id="2.3.-.-" evidence="3"/>
<dbReference type="CDD" id="cd04301">
    <property type="entry name" value="NAT_SF"/>
    <property type="match status" value="1"/>
</dbReference>
<organism evidence="3 4">
    <name type="scientific">Halorientalis brevis</name>
    <dbReference type="NCBI Taxonomy" id="1126241"/>
    <lineage>
        <taxon>Archaea</taxon>
        <taxon>Methanobacteriati</taxon>
        <taxon>Methanobacteriota</taxon>
        <taxon>Stenosarchaea group</taxon>
        <taxon>Halobacteria</taxon>
        <taxon>Halobacteriales</taxon>
        <taxon>Haloarculaceae</taxon>
        <taxon>Halorientalis</taxon>
    </lineage>
</organism>
<keyword evidence="4" id="KW-1185">Reference proteome</keyword>
<dbReference type="InterPro" id="IPR000182">
    <property type="entry name" value="GNAT_dom"/>
</dbReference>
<dbReference type="Pfam" id="PF00583">
    <property type="entry name" value="Acetyltransf_1"/>
    <property type="match status" value="1"/>
</dbReference>
<dbReference type="PANTHER" id="PTHR43617">
    <property type="entry name" value="L-AMINO ACID N-ACETYLTRANSFERASE"/>
    <property type="match status" value="1"/>
</dbReference>
<dbReference type="InterPro" id="IPR050276">
    <property type="entry name" value="MshD_Acetyltransferase"/>
</dbReference>
<evidence type="ECO:0000256" key="1">
    <source>
        <dbReference type="SAM" id="MobiDB-lite"/>
    </source>
</evidence>
<feature type="region of interest" description="Disordered" evidence="1">
    <location>
        <begin position="1"/>
        <end position="22"/>
    </location>
</feature>
<sequence length="173" mass="19637">MTDRFPDETAESFPRPPATVTDRNDREIRIRIADGDDVDALVEMYLEFDPEDRAQGIPPVREEPIRTWLDNLFGAGCLNLVALHDDEPVGHATLVPDVEDTYELAIFVLHTYQGAGIGTLLIERLLGYAQEQDVERVWLSVERWNDPAIALYKNVGFEMSSTESFELEMGIRL</sequence>
<dbReference type="Proteomes" id="UP001597119">
    <property type="component" value="Unassembled WGS sequence"/>
</dbReference>
<evidence type="ECO:0000259" key="2">
    <source>
        <dbReference type="PROSITE" id="PS51186"/>
    </source>
</evidence>
<dbReference type="RefSeq" id="WP_247380339.1">
    <property type="nucleotide sequence ID" value="NZ_JALLGV010000008.1"/>
</dbReference>
<proteinExistence type="predicted"/>
<dbReference type="GO" id="GO:0016746">
    <property type="term" value="F:acyltransferase activity"/>
    <property type="evidence" value="ECO:0007669"/>
    <property type="project" value="UniProtKB-KW"/>
</dbReference>
<evidence type="ECO:0000313" key="3">
    <source>
        <dbReference type="EMBL" id="MFD1587960.1"/>
    </source>
</evidence>
<protein>
    <submittedName>
        <fullName evidence="3">GNAT family N-acetyltransferase</fullName>
        <ecNumber evidence="3">2.3.-.-</ecNumber>
    </submittedName>
</protein>
<feature type="domain" description="N-acetyltransferase" evidence="2">
    <location>
        <begin position="28"/>
        <end position="173"/>
    </location>
</feature>